<evidence type="ECO:0000256" key="1">
    <source>
        <dbReference type="ARBA" id="ARBA00004245"/>
    </source>
</evidence>
<reference evidence="8 9" key="2">
    <citation type="journal article" date="2019" name="G3 (Bethesda)">
        <title>Hybrid Assembly of the Genome of the Entomopathogenic Nematode Steinernema carpocapsae Identifies the X-Chromosome.</title>
        <authorList>
            <person name="Serra L."/>
            <person name="Macchietto M."/>
            <person name="Macias-Munoz A."/>
            <person name="McGill C.J."/>
            <person name="Rodriguez I.M."/>
            <person name="Rodriguez B."/>
            <person name="Murad R."/>
            <person name="Mortazavi A."/>
        </authorList>
    </citation>
    <scope>NUCLEOTIDE SEQUENCE [LARGE SCALE GENOMIC DNA]</scope>
    <source>
        <strain evidence="8 9">ALL</strain>
    </source>
</reference>
<comment type="similarity">
    <text evidence="5">Belongs to the TRAFAC class myosin-kinesin ATPase superfamily. Kinesin family.</text>
</comment>
<dbReference type="SUPFAM" id="SSF52540">
    <property type="entry name" value="P-loop containing nucleoside triphosphate hydrolases"/>
    <property type="match status" value="1"/>
</dbReference>
<dbReference type="InterPro" id="IPR001752">
    <property type="entry name" value="Kinesin_motor_dom"/>
</dbReference>
<name>A0A4U5PBD7_STECR</name>
<dbReference type="GO" id="GO:0016887">
    <property type="term" value="F:ATP hydrolysis activity"/>
    <property type="evidence" value="ECO:0007669"/>
    <property type="project" value="TreeGrafter"/>
</dbReference>
<dbReference type="GO" id="GO:0005524">
    <property type="term" value="F:ATP binding"/>
    <property type="evidence" value="ECO:0007669"/>
    <property type="project" value="UniProtKB-UniRule"/>
</dbReference>
<dbReference type="InterPro" id="IPR036961">
    <property type="entry name" value="Kinesin_motor_dom_sf"/>
</dbReference>
<dbReference type="AlphaFoldDB" id="A0A4U5PBD7"/>
<dbReference type="GO" id="GO:0005871">
    <property type="term" value="C:kinesin complex"/>
    <property type="evidence" value="ECO:0007669"/>
    <property type="project" value="TreeGrafter"/>
</dbReference>
<proteinExistence type="inferred from homology"/>
<evidence type="ECO:0000313" key="9">
    <source>
        <dbReference type="Proteomes" id="UP000298663"/>
    </source>
</evidence>
<sequence>MVNCAPSSSASTLSESYSAASSAILNRPLKPLRRRAVSATDLRGETLPTGTDSTIKVIARLRPVDGESVCEVDKSENGKKLVVVRNNQFSFSEVLEESSTQEEVYEIVGRPLLNSFLEGYNVCLMVYGHTNSGKTYSISGDFQHPGVIPRFCQDLWTDVDSNGSVSVSFYEIYQEKVYDLLRADSEGREPLSIRGTSQPFVENLIWVAIENADRLMELLSRGWKKRSTKASLANERSSRSHAVFVIRYTRRKEIEGHERTISSCCYFVDLAGSEKIRNDGVLRQEGVSINQSLTTLRRVVAARAEKNPKDFVNCRDSALTRLLQEAFIGNSRTCVLATLSPSMDQLNETMSTLRFASDASKVKLKPKVNTVDRDNRIDSLEQENIQLRNLVSELQSNTRSALYSDFKPPGIFEVFPDYALNTFTLIAGAEVFGEYDQDTFTVKLVDGEMTLSTISSVYVNGKLTSHHVLQHGDRIVLDGKRFFVAYCEYTNSSNLLNFYRAKNEYVEATFPVIEERLRREARETLKNEIKNEKENLKEVIDDLTEQLHREKKDAAEKRRLAQELENYILLQQNLDQELSNQDSSLHTVSRFVNSKIVEAEVAVSIANDVLESFGKKAIFLFKLELTGGESVLVRLINRKQRITADLTLAEFYGLKEQLSEAYITSTVDGDNLGTVEKLLYSKTFRWNQIDARRSSLFSVAMVNSLRKTAQARNSTIDNIKQSYAHRRSSAIGATQEEGKKEIYEFLNLSFATTLSGRISELTAQGSGTTLLARSLDGVLEAHGRLLSVEKKIVKDQSAIVVVKYDALRVIDGLIGRISGTKEAETDEIVTKILAEMHQNAINLLKTFDSWDYVHQQHSSGNSEGFLQAMKSLIDDLFTSLGKLIFRKEADQPDLKFSEEILQLVENGMRKELNGRREDAEQRVKRVRKMPGKRASLFVILGDAFLCVTKDFMGSPWNFTTANTVLWPLYKLANSLMKVRGNEVPVEMLDRLEQIRENVESGIENDDVVRTLNEQFERFFDMCK</sequence>
<evidence type="ECO:0000256" key="6">
    <source>
        <dbReference type="SAM" id="Coils"/>
    </source>
</evidence>
<feature type="domain" description="Kinesin motor" evidence="7">
    <location>
        <begin position="54"/>
        <end position="362"/>
    </location>
</feature>
<evidence type="ECO:0000256" key="2">
    <source>
        <dbReference type="ARBA" id="ARBA00022741"/>
    </source>
</evidence>
<evidence type="ECO:0000313" key="8">
    <source>
        <dbReference type="EMBL" id="TKR93638.1"/>
    </source>
</evidence>
<evidence type="ECO:0000256" key="3">
    <source>
        <dbReference type="ARBA" id="ARBA00022840"/>
    </source>
</evidence>
<dbReference type="OrthoDB" id="5876945at2759"/>
<gene>
    <name evidence="8" type="ORF">L596_008052</name>
</gene>
<dbReference type="Proteomes" id="UP000298663">
    <property type="component" value="Unassembled WGS sequence"/>
</dbReference>
<keyword evidence="9" id="KW-1185">Reference proteome</keyword>
<dbReference type="GO" id="GO:0005874">
    <property type="term" value="C:microtubule"/>
    <property type="evidence" value="ECO:0007669"/>
    <property type="project" value="TreeGrafter"/>
</dbReference>
<feature type="binding site" evidence="5">
    <location>
        <begin position="128"/>
        <end position="135"/>
    </location>
    <ligand>
        <name>ATP</name>
        <dbReference type="ChEBI" id="CHEBI:30616"/>
    </ligand>
</feature>
<dbReference type="PROSITE" id="PS50067">
    <property type="entry name" value="KINESIN_MOTOR_2"/>
    <property type="match status" value="1"/>
</dbReference>
<reference evidence="8 9" key="1">
    <citation type="journal article" date="2015" name="Genome Biol.">
        <title>Comparative genomics of Steinernema reveals deeply conserved gene regulatory networks.</title>
        <authorList>
            <person name="Dillman A.R."/>
            <person name="Macchietto M."/>
            <person name="Porter C.F."/>
            <person name="Rogers A."/>
            <person name="Williams B."/>
            <person name="Antoshechkin I."/>
            <person name="Lee M.M."/>
            <person name="Goodwin Z."/>
            <person name="Lu X."/>
            <person name="Lewis E.E."/>
            <person name="Goodrich-Blair H."/>
            <person name="Stock S.P."/>
            <person name="Adams B.J."/>
            <person name="Sternberg P.W."/>
            <person name="Mortazavi A."/>
        </authorList>
    </citation>
    <scope>NUCLEOTIDE SEQUENCE [LARGE SCALE GENOMIC DNA]</scope>
    <source>
        <strain evidence="8 9">ALL</strain>
    </source>
</reference>
<keyword evidence="6" id="KW-0175">Coiled coil</keyword>
<dbReference type="STRING" id="34508.A0A4U5PBD7"/>
<dbReference type="InterPro" id="IPR027640">
    <property type="entry name" value="Kinesin-like_fam"/>
</dbReference>
<evidence type="ECO:0000259" key="7">
    <source>
        <dbReference type="PROSITE" id="PS50067"/>
    </source>
</evidence>
<keyword evidence="5" id="KW-0505">Motor protein</keyword>
<feature type="coiled-coil region" evidence="6">
    <location>
        <begin position="519"/>
        <end position="577"/>
    </location>
</feature>
<dbReference type="Gene3D" id="3.40.850.10">
    <property type="entry name" value="Kinesin motor domain"/>
    <property type="match status" value="1"/>
</dbReference>
<dbReference type="PRINTS" id="PR00380">
    <property type="entry name" value="KINESINHEAVY"/>
</dbReference>
<dbReference type="PANTHER" id="PTHR24115:SF546">
    <property type="entry name" value="KINESIN-LIKE PROTEIN KIF14"/>
    <property type="match status" value="1"/>
</dbReference>
<evidence type="ECO:0000256" key="4">
    <source>
        <dbReference type="ARBA" id="ARBA00023212"/>
    </source>
</evidence>
<dbReference type="EMBL" id="AZBU02000002">
    <property type="protein sequence ID" value="TKR93638.1"/>
    <property type="molecule type" value="Genomic_DNA"/>
</dbReference>
<dbReference type="GO" id="GO:0007018">
    <property type="term" value="P:microtubule-based movement"/>
    <property type="evidence" value="ECO:0007669"/>
    <property type="project" value="InterPro"/>
</dbReference>
<dbReference type="SMART" id="SM00129">
    <property type="entry name" value="KISc"/>
    <property type="match status" value="1"/>
</dbReference>
<evidence type="ECO:0000256" key="5">
    <source>
        <dbReference type="PROSITE-ProRule" id="PRU00283"/>
    </source>
</evidence>
<dbReference type="PANTHER" id="PTHR24115">
    <property type="entry name" value="KINESIN-RELATED"/>
    <property type="match status" value="1"/>
</dbReference>
<comment type="subcellular location">
    <subcellularLocation>
        <location evidence="1">Cytoplasm</location>
        <location evidence="1">Cytoskeleton</location>
    </subcellularLocation>
</comment>
<keyword evidence="4" id="KW-0963">Cytoplasm</keyword>
<dbReference type="CDD" id="cd00106">
    <property type="entry name" value="KISc"/>
    <property type="match status" value="1"/>
</dbReference>
<accession>A0A4U5PBD7</accession>
<dbReference type="GO" id="GO:0003777">
    <property type="term" value="F:microtubule motor activity"/>
    <property type="evidence" value="ECO:0007669"/>
    <property type="project" value="InterPro"/>
</dbReference>
<keyword evidence="2 5" id="KW-0547">Nucleotide-binding</keyword>
<keyword evidence="4" id="KW-0206">Cytoskeleton</keyword>
<dbReference type="GO" id="GO:0008017">
    <property type="term" value="F:microtubule binding"/>
    <property type="evidence" value="ECO:0007669"/>
    <property type="project" value="InterPro"/>
</dbReference>
<comment type="caution">
    <text evidence="8">The sequence shown here is derived from an EMBL/GenBank/DDBJ whole genome shotgun (WGS) entry which is preliminary data.</text>
</comment>
<protein>
    <recommendedName>
        <fullName evidence="7">Kinesin motor domain-containing protein</fullName>
    </recommendedName>
</protein>
<organism evidence="8 9">
    <name type="scientific">Steinernema carpocapsae</name>
    <name type="common">Entomopathogenic nematode</name>
    <dbReference type="NCBI Taxonomy" id="34508"/>
    <lineage>
        <taxon>Eukaryota</taxon>
        <taxon>Metazoa</taxon>
        <taxon>Ecdysozoa</taxon>
        <taxon>Nematoda</taxon>
        <taxon>Chromadorea</taxon>
        <taxon>Rhabditida</taxon>
        <taxon>Tylenchina</taxon>
        <taxon>Panagrolaimomorpha</taxon>
        <taxon>Strongyloidoidea</taxon>
        <taxon>Steinernematidae</taxon>
        <taxon>Steinernema</taxon>
    </lineage>
</organism>
<dbReference type="InterPro" id="IPR027417">
    <property type="entry name" value="P-loop_NTPase"/>
</dbReference>
<keyword evidence="3 5" id="KW-0067">ATP-binding</keyword>
<dbReference type="Pfam" id="PF00225">
    <property type="entry name" value="Kinesin"/>
    <property type="match status" value="1"/>
</dbReference>